<dbReference type="SUPFAM" id="SSF56300">
    <property type="entry name" value="Metallo-dependent phosphatases"/>
    <property type="match status" value="1"/>
</dbReference>
<dbReference type="PANTHER" id="PTHR42988">
    <property type="entry name" value="PHOSPHOHYDROLASE"/>
    <property type="match status" value="1"/>
</dbReference>
<dbReference type="Pfam" id="PF00149">
    <property type="entry name" value="Metallophos"/>
    <property type="match status" value="1"/>
</dbReference>
<evidence type="ECO:0000259" key="5">
    <source>
        <dbReference type="Pfam" id="PF00149"/>
    </source>
</evidence>
<accession>A0ABV3WW40</accession>
<comment type="similarity">
    <text evidence="4">Belongs to the cyclic nucleotide phosphodiesterase class-III family.</text>
</comment>
<evidence type="ECO:0000313" key="7">
    <source>
        <dbReference type="Proteomes" id="UP001559025"/>
    </source>
</evidence>
<evidence type="ECO:0000313" key="6">
    <source>
        <dbReference type="EMBL" id="MEX4008892.1"/>
    </source>
</evidence>
<keyword evidence="3" id="KW-0408">Iron</keyword>
<dbReference type="RefSeq" id="WP_368803859.1">
    <property type="nucleotide sequence ID" value="NZ_JAZHFV010000005.1"/>
</dbReference>
<organism evidence="6 7">
    <name type="scientific">Neoaquamicrobium sediminum</name>
    <dbReference type="NCBI Taxonomy" id="1849104"/>
    <lineage>
        <taxon>Bacteria</taxon>
        <taxon>Pseudomonadati</taxon>
        <taxon>Pseudomonadota</taxon>
        <taxon>Alphaproteobacteria</taxon>
        <taxon>Hyphomicrobiales</taxon>
        <taxon>Phyllobacteriaceae</taxon>
        <taxon>Neoaquamicrobium</taxon>
    </lineage>
</organism>
<protein>
    <submittedName>
        <fullName evidence="6">Metallophosphoesterase</fullName>
    </submittedName>
</protein>
<name>A0ABV3WW40_9HYPH</name>
<evidence type="ECO:0000256" key="4">
    <source>
        <dbReference type="ARBA" id="ARBA00025742"/>
    </source>
</evidence>
<feature type="domain" description="Calcineurin-like phosphoesterase" evidence="5">
    <location>
        <begin position="7"/>
        <end position="200"/>
    </location>
</feature>
<dbReference type="PANTHER" id="PTHR42988:SF2">
    <property type="entry name" value="CYCLIC NUCLEOTIDE PHOSPHODIESTERASE CBUA0032-RELATED"/>
    <property type="match status" value="1"/>
</dbReference>
<evidence type="ECO:0000256" key="1">
    <source>
        <dbReference type="ARBA" id="ARBA00022723"/>
    </source>
</evidence>
<sequence>MTDRVDFLLLSDLHVSHRPLAEAGLLTDTSRTLEEVVACVDKFAKKPAFIVIAGDLTNHGEPDAYRKLGKLLEPLSLPMVMALGNHDTRPGFRSVMLAQPGDPDAPYFHDTVIAGVHVIVLDSSIPGRISGALGDEQFAFLEAALKREPDIPKVVVCHHPPHLQDGDAGWHSLDAVSSARLAEIVGGGRVAAILSGHVHHDSVIHWHGVPVVIGTGLHNAVDTTYIAGLRVVDGAGFTICTLRPSGLAATFVPLARSRAELAIHDLAMLDAMDRAGGHR</sequence>
<dbReference type="Gene3D" id="3.60.21.10">
    <property type="match status" value="1"/>
</dbReference>
<dbReference type="InterPro" id="IPR029052">
    <property type="entry name" value="Metallo-depent_PP-like"/>
</dbReference>
<comment type="caution">
    <text evidence="6">The sequence shown here is derived from an EMBL/GenBank/DDBJ whole genome shotgun (WGS) entry which is preliminary data.</text>
</comment>
<keyword evidence="1" id="KW-0479">Metal-binding</keyword>
<dbReference type="Proteomes" id="UP001559025">
    <property type="component" value="Unassembled WGS sequence"/>
</dbReference>
<dbReference type="InterPro" id="IPR004843">
    <property type="entry name" value="Calcineurin-like_PHP"/>
</dbReference>
<keyword evidence="2" id="KW-0378">Hydrolase</keyword>
<proteinExistence type="inferred from homology"/>
<dbReference type="EMBL" id="JAZHFV010000005">
    <property type="protein sequence ID" value="MEX4008892.1"/>
    <property type="molecule type" value="Genomic_DNA"/>
</dbReference>
<keyword evidence="7" id="KW-1185">Reference proteome</keyword>
<gene>
    <name evidence="6" type="ORF">V1479_16405</name>
</gene>
<evidence type="ECO:0000256" key="3">
    <source>
        <dbReference type="ARBA" id="ARBA00023004"/>
    </source>
</evidence>
<evidence type="ECO:0000256" key="2">
    <source>
        <dbReference type="ARBA" id="ARBA00022801"/>
    </source>
</evidence>
<dbReference type="InterPro" id="IPR050884">
    <property type="entry name" value="CNP_phosphodiesterase-III"/>
</dbReference>
<reference evidence="6 7" key="1">
    <citation type="submission" date="2024-01" db="EMBL/GenBank/DDBJ databases">
        <title>New evidence supports the origin of RcGTA from prophage.</title>
        <authorList>
            <person name="Xu Y."/>
            <person name="Liu B."/>
            <person name="Chen F."/>
        </authorList>
    </citation>
    <scope>NUCLEOTIDE SEQUENCE [LARGE SCALE GENOMIC DNA]</scope>
    <source>
        <strain evidence="6 7">CBW1107-2</strain>
    </source>
</reference>